<evidence type="ECO:0000313" key="6">
    <source>
        <dbReference type="Proteomes" id="UP000216442"/>
    </source>
</evidence>
<evidence type="ECO:0000256" key="2">
    <source>
        <dbReference type="PROSITE-ProRule" id="PRU00169"/>
    </source>
</evidence>
<dbReference type="InterPro" id="IPR016032">
    <property type="entry name" value="Sig_transdc_resp-reg_C-effctor"/>
</dbReference>
<feature type="domain" description="HTH luxR-type" evidence="3">
    <location>
        <begin position="165"/>
        <end position="230"/>
    </location>
</feature>
<dbReference type="InterPro" id="IPR039420">
    <property type="entry name" value="WalR-like"/>
</dbReference>
<dbReference type="PRINTS" id="PR00038">
    <property type="entry name" value="HTHLUXR"/>
</dbReference>
<dbReference type="InterPro" id="IPR000792">
    <property type="entry name" value="Tscrpt_reg_LuxR_C"/>
</dbReference>
<dbReference type="Gene3D" id="3.40.50.2300">
    <property type="match status" value="1"/>
</dbReference>
<dbReference type="GO" id="GO:0006355">
    <property type="term" value="P:regulation of DNA-templated transcription"/>
    <property type="evidence" value="ECO:0007669"/>
    <property type="project" value="InterPro"/>
</dbReference>
<comment type="caution">
    <text evidence="5">The sequence shown here is derived from an EMBL/GenBank/DDBJ whole genome shotgun (WGS) entry which is preliminary data.</text>
</comment>
<evidence type="ECO:0000256" key="1">
    <source>
        <dbReference type="ARBA" id="ARBA00023125"/>
    </source>
</evidence>
<evidence type="ECO:0000313" key="5">
    <source>
        <dbReference type="EMBL" id="PAQ11119.1"/>
    </source>
</evidence>
<accession>A0A271LSR3</accession>
<dbReference type="CDD" id="cd06170">
    <property type="entry name" value="LuxR_C_like"/>
    <property type="match status" value="1"/>
</dbReference>
<dbReference type="PROSITE" id="PS50110">
    <property type="entry name" value="RESPONSE_REGULATORY"/>
    <property type="match status" value="1"/>
</dbReference>
<dbReference type="PROSITE" id="PS00622">
    <property type="entry name" value="HTH_LUXR_1"/>
    <property type="match status" value="1"/>
</dbReference>
<dbReference type="Proteomes" id="UP000216442">
    <property type="component" value="Unassembled WGS sequence"/>
</dbReference>
<dbReference type="GO" id="GO:0003677">
    <property type="term" value="F:DNA binding"/>
    <property type="evidence" value="ECO:0007669"/>
    <property type="project" value="UniProtKB-KW"/>
</dbReference>
<gene>
    <name evidence="5" type="ORF">CIT26_05925</name>
</gene>
<reference evidence="5 6" key="1">
    <citation type="submission" date="2017-08" db="EMBL/GenBank/DDBJ databases">
        <title>Mesorhizobium wenxinae sp. nov., a novel rhizobial species isolated from root nodules of chickpea (Cicer arietinum L.).</title>
        <authorList>
            <person name="Zhang J."/>
        </authorList>
    </citation>
    <scope>NUCLEOTIDE SEQUENCE [LARGE SCALE GENOMIC DNA]</scope>
    <source>
        <strain evidence="5 6">SDW018</strain>
    </source>
</reference>
<name>A0A271LSR3_9HYPH</name>
<dbReference type="Pfam" id="PF00196">
    <property type="entry name" value="GerE"/>
    <property type="match status" value="1"/>
</dbReference>
<dbReference type="SUPFAM" id="SSF46894">
    <property type="entry name" value="C-terminal effector domain of the bipartite response regulators"/>
    <property type="match status" value="1"/>
</dbReference>
<evidence type="ECO:0008006" key="7">
    <source>
        <dbReference type="Google" id="ProtNLM"/>
    </source>
</evidence>
<dbReference type="GO" id="GO:0000160">
    <property type="term" value="P:phosphorelay signal transduction system"/>
    <property type="evidence" value="ECO:0007669"/>
    <property type="project" value="InterPro"/>
</dbReference>
<keyword evidence="6" id="KW-1185">Reference proteome</keyword>
<dbReference type="SMART" id="SM00421">
    <property type="entry name" value="HTH_LUXR"/>
    <property type="match status" value="1"/>
</dbReference>
<evidence type="ECO:0000259" key="4">
    <source>
        <dbReference type="PROSITE" id="PS50110"/>
    </source>
</evidence>
<dbReference type="PROSITE" id="PS50043">
    <property type="entry name" value="HTH_LUXR_2"/>
    <property type="match status" value="1"/>
</dbReference>
<dbReference type="RefSeq" id="WP_095491707.1">
    <property type="nucleotide sequence ID" value="NZ_NPKJ01000021.1"/>
</dbReference>
<keyword evidence="1" id="KW-0238">DNA-binding</keyword>
<organism evidence="5 6">
    <name type="scientific">Mesorhizobium temperatum</name>
    <dbReference type="NCBI Taxonomy" id="241416"/>
    <lineage>
        <taxon>Bacteria</taxon>
        <taxon>Pseudomonadati</taxon>
        <taxon>Pseudomonadota</taxon>
        <taxon>Alphaproteobacteria</taxon>
        <taxon>Hyphomicrobiales</taxon>
        <taxon>Phyllobacteriaceae</taxon>
        <taxon>Mesorhizobium</taxon>
    </lineage>
</organism>
<comment type="caution">
    <text evidence="2">Lacks conserved residue(s) required for the propagation of feature annotation.</text>
</comment>
<proteinExistence type="predicted"/>
<protein>
    <recommendedName>
        <fullName evidence="7">Response regulator transcription factor</fullName>
    </recommendedName>
</protein>
<dbReference type="SUPFAM" id="SSF52172">
    <property type="entry name" value="CheY-like"/>
    <property type="match status" value="1"/>
</dbReference>
<dbReference type="PANTHER" id="PTHR43214">
    <property type="entry name" value="TWO-COMPONENT RESPONSE REGULATOR"/>
    <property type="match status" value="1"/>
</dbReference>
<dbReference type="PANTHER" id="PTHR43214:SF42">
    <property type="entry name" value="TRANSCRIPTIONAL REGULATORY PROTEIN DESR"/>
    <property type="match status" value="1"/>
</dbReference>
<dbReference type="AlphaFoldDB" id="A0A271LSR3"/>
<dbReference type="EMBL" id="NPKJ01000021">
    <property type="protein sequence ID" value="PAQ11119.1"/>
    <property type="molecule type" value="Genomic_DNA"/>
</dbReference>
<dbReference type="InterPro" id="IPR001789">
    <property type="entry name" value="Sig_transdc_resp-reg_receiver"/>
</dbReference>
<feature type="domain" description="Response regulatory" evidence="4">
    <location>
        <begin position="8"/>
        <end position="125"/>
    </location>
</feature>
<dbReference type="InterPro" id="IPR011006">
    <property type="entry name" value="CheY-like_superfamily"/>
</dbReference>
<sequence length="287" mass="31747">MMTRQSFVTVLVGPSELLREGLSRILDAAKFRVLFSAASVHDLLQKPLAQHRSILLIIDVGGTDADAEFAQIAEFKAIYPSSHVVALADHCRSTDIVSAFRAGADGYLIKVAAYDTFIKALELVMLGQTVLPAETSTAIQEIRHDLKPDAVADELTKVVVNVEHEDQELSVLSNRENCILRRLIEGESNKAIAREINIAEATVKVHVKAILRKIRVRNRTQAAVWAMNHGMLTPASGNAPSGSEKMATQPSHNISSFELVHSLVPKLRPDMSLRYQEPYAQIIPRRW</sequence>
<evidence type="ECO:0000259" key="3">
    <source>
        <dbReference type="PROSITE" id="PS50043"/>
    </source>
</evidence>
<dbReference type="OrthoDB" id="7826527at2"/>